<name>A0A1M4S6P9_9FIRM</name>
<protein>
    <submittedName>
        <fullName evidence="3">Phosphoesterase RecJ domain-containing protein</fullName>
    </submittedName>
</protein>
<evidence type="ECO:0000313" key="3">
    <source>
        <dbReference type="EMBL" id="SHE27861.1"/>
    </source>
</evidence>
<evidence type="ECO:0000259" key="1">
    <source>
        <dbReference type="Pfam" id="PF01368"/>
    </source>
</evidence>
<dbReference type="SUPFAM" id="SSF64182">
    <property type="entry name" value="DHH phosphoesterases"/>
    <property type="match status" value="1"/>
</dbReference>
<organism evidence="3 4">
    <name type="scientific">Alkalibacter saccharofermentans DSM 14828</name>
    <dbReference type="NCBI Taxonomy" id="1120975"/>
    <lineage>
        <taxon>Bacteria</taxon>
        <taxon>Bacillati</taxon>
        <taxon>Bacillota</taxon>
        <taxon>Clostridia</taxon>
        <taxon>Eubacteriales</taxon>
        <taxon>Eubacteriaceae</taxon>
        <taxon>Alkalibacter</taxon>
    </lineage>
</organism>
<dbReference type="Gene3D" id="3.10.310.30">
    <property type="match status" value="1"/>
</dbReference>
<evidence type="ECO:0000259" key="2">
    <source>
        <dbReference type="Pfam" id="PF02272"/>
    </source>
</evidence>
<dbReference type="InterPro" id="IPR003156">
    <property type="entry name" value="DHHA1_dom"/>
</dbReference>
<dbReference type="EMBL" id="FQTU01000001">
    <property type="protein sequence ID" value="SHE27861.1"/>
    <property type="molecule type" value="Genomic_DNA"/>
</dbReference>
<dbReference type="Proteomes" id="UP000184251">
    <property type="component" value="Unassembled WGS sequence"/>
</dbReference>
<dbReference type="PANTHER" id="PTHR47618:SF1">
    <property type="entry name" value="BIFUNCTIONAL OLIGORIBONUCLEASE AND PAP PHOSPHATASE NRNA"/>
    <property type="match status" value="1"/>
</dbReference>
<dbReference type="STRING" id="1120975.SAMN02746064_00114"/>
<dbReference type="RefSeq" id="WP_084116772.1">
    <property type="nucleotide sequence ID" value="NZ_FQTU01000001.1"/>
</dbReference>
<reference evidence="3 4" key="1">
    <citation type="submission" date="2016-11" db="EMBL/GenBank/DDBJ databases">
        <authorList>
            <person name="Jaros S."/>
            <person name="Januszkiewicz K."/>
            <person name="Wedrychowicz H."/>
        </authorList>
    </citation>
    <scope>NUCLEOTIDE SEQUENCE [LARGE SCALE GENOMIC DNA]</scope>
    <source>
        <strain evidence="3 4">DSM 14828</strain>
    </source>
</reference>
<dbReference type="Gene3D" id="3.90.1640.10">
    <property type="entry name" value="inorganic pyrophosphatase (n-terminal core)"/>
    <property type="match status" value="1"/>
</dbReference>
<dbReference type="Pfam" id="PF01368">
    <property type="entry name" value="DHH"/>
    <property type="match status" value="1"/>
</dbReference>
<dbReference type="InterPro" id="IPR051319">
    <property type="entry name" value="Oligoribo/pAp-PDE_c-di-AMP_PDE"/>
</dbReference>
<dbReference type="InterPro" id="IPR001667">
    <property type="entry name" value="DDH_dom"/>
</dbReference>
<accession>A0A1M4S6P9</accession>
<sequence>MGMNKITSAIKENSTFLISTHKSPDGDALGSSFALGLALKKMGKNVFYALEKPGGGKYSFLNELNELNGSYGDRSFDVGIFLDSSDPDHLYDASLMERCRIRINIDHHVSNNGYCHLNYVDVNASATGEAVYELLENLNVELDEEIALALYTAIVSDTGNFKYSNVTYKTHDIASKLYRYPNRYWEISRKLFDETTFEKVQLIGYALGRISLIKEGKAAVIHLSHEDLKKFSDDADMEGVINYARDIKGVEVAVMIKETSRDTFKVSFRANTDFDVSKIAVHYGGGGHSKAAGCTIRDMRFEDVLEDIKSHIVF</sequence>
<dbReference type="OrthoDB" id="9803668at2"/>
<feature type="domain" description="DDH" evidence="1">
    <location>
        <begin position="16"/>
        <end position="154"/>
    </location>
</feature>
<proteinExistence type="predicted"/>
<gene>
    <name evidence="3" type="ORF">SAMN02746064_00114</name>
</gene>
<dbReference type="InterPro" id="IPR038763">
    <property type="entry name" value="DHH_sf"/>
</dbReference>
<dbReference type="Pfam" id="PF02272">
    <property type="entry name" value="DHHA1"/>
    <property type="match status" value="1"/>
</dbReference>
<dbReference type="PANTHER" id="PTHR47618">
    <property type="entry name" value="BIFUNCTIONAL OLIGORIBONUCLEASE AND PAP PHOSPHATASE NRNA"/>
    <property type="match status" value="1"/>
</dbReference>
<feature type="domain" description="DHHA1" evidence="2">
    <location>
        <begin position="231"/>
        <end position="310"/>
    </location>
</feature>
<evidence type="ECO:0000313" key="4">
    <source>
        <dbReference type="Proteomes" id="UP000184251"/>
    </source>
</evidence>
<dbReference type="GO" id="GO:0003676">
    <property type="term" value="F:nucleic acid binding"/>
    <property type="evidence" value="ECO:0007669"/>
    <property type="project" value="InterPro"/>
</dbReference>
<dbReference type="AlphaFoldDB" id="A0A1M4S6P9"/>
<keyword evidence="4" id="KW-1185">Reference proteome</keyword>